<keyword evidence="2" id="KW-1185">Reference proteome</keyword>
<dbReference type="Pfam" id="PF05340">
    <property type="entry name" value="DUF740"/>
    <property type="match status" value="1"/>
</dbReference>
<name>A0A6A3CVP4_HIBSY</name>
<dbReference type="PANTHER" id="PTHR35995">
    <property type="entry name" value="OS04G0690500 PROTEIN"/>
    <property type="match status" value="1"/>
</dbReference>
<sequence>MNGSREDNSRCYFHPKEVFMGICALCLNERLLILASKQAQRSSSSSTRGIRRFIQGVSLKKPPINLPKIFALGSLLNRLEFKHCKSEHSDASTSQEDSFISIKFEENGVGSWEKGTVSKVSLEQCNLSWNPTLTKGMEPVTKETNKSVIEHEKPRASIRWRKRIGHLFQLVRWKRSSKAKGCHMGGSKIDGVKVMRRKGWMRTLTK</sequence>
<organism evidence="1 2">
    <name type="scientific">Hibiscus syriacus</name>
    <name type="common">Rose of Sharon</name>
    <dbReference type="NCBI Taxonomy" id="106335"/>
    <lineage>
        <taxon>Eukaryota</taxon>
        <taxon>Viridiplantae</taxon>
        <taxon>Streptophyta</taxon>
        <taxon>Embryophyta</taxon>
        <taxon>Tracheophyta</taxon>
        <taxon>Spermatophyta</taxon>
        <taxon>Magnoliopsida</taxon>
        <taxon>eudicotyledons</taxon>
        <taxon>Gunneridae</taxon>
        <taxon>Pentapetalae</taxon>
        <taxon>rosids</taxon>
        <taxon>malvids</taxon>
        <taxon>Malvales</taxon>
        <taxon>Malvaceae</taxon>
        <taxon>Malvoideae</taxon>
        <taxon>Hibiscus</taxon>
    </lineage>
</organism>
<dbReference type="InterPro" id="IPR008004">
    <property type="entry name" value="OCTOPUS-like"/>
</dbReference>
<dbReference type="Proteomes" id="UP000436088">
    <property type="component" value="Unassembled WGS sequence"/>
</dbReference>
<evidence type="ECO:0000313" key="1">
    <source>
        <dbReference type="EMBL" id="KAE8731241.1"/>
    </source>
</evidence>
<evidence type="ECO:0000313" key="2">
    <source>
        <dbReference type="Proteomes" id="UP000436088"/>
    </source>
</evidence>
<gene>
    <name evidence="1" type="ORF">F3Y22_tig00002840pilonHSYRG00792</name>
</gene>
<dbReference type="PANTHER" id="PTHR35995:SF1">
    <property type="entry name" value="OS04G0690500 PROTEIN"/>
    <property type="match status" value="1"/>
</dbReference>
<accession>A0A6A3CVP4</accession>
<proteinExistence type="predicted"/>
<protein>
    <submittedName>
        <fullName evidence="1">Esterase</fullName>
    </submittedName>
</protein>
<dbReference type="AlphaFoldDB" id="A0A6A3CVP4"/>
<dbReference type="EMBL" id="VEPZ02000196">
    <property type="protein sequence ID" value="KAE8731241.1"/>
    <property type="molecule type" value="Genomic_DNA"/>
</dbReference>
<comment type="caution">
    <text evidence="1">The sequence shown here is derived from an EMBL/GenBank/DDBJ whole genome shotgun (WGS) entry which is preliminary data.</text>
</comment>
<reference evidence="1" key="1">
    <citation type="submission" date="2019-09" db="EMBL/GenBank/DDBJ databases">
        <title>Draft genome information of white flower Hibiscus syriacus.</title>
        <authorList>
            <person name="Kim Y.-M."/>
        </authorList>
    </citation>
    <scope>NUCLEOTIDE SEQUENCE [LARGE SCALE GENOMIC DNA]</scope>
    <source>
        <strain evidence="1">YM2019G1</strain>
    </source>
</reference>